<sequence length="91" mass="10176">MAPVFEEGDVFRTTISIPNKYILKAEKGEFNVHGNDILFRKETNVNHDAVNDAVKNAVKDRLKAELLRIMEIVNSADITDTKSIICVKSAT</sequence>
<dbReference type="AlphaFoldDB" id="A0A6I6K7X6"/>
<dbReference type="Proteomes" id="UP000428260">
    <property type="component" value="Chromosome"/>
</dbReference>
<proteinExistence type="predicted"/>
<dbReference type="EMBL" id="CP046401">
    <property type="protein sequence ID" value="QGY46144.1"/>
    <property type="molecule type" value="Genomic_DNA"/>
</dbReference>
<protein>
    <submittedName>
        <fullName evidence="1">Uncharacterized protein</fullName>
    </submittedName>
</protein>
<organism evidence="1 2">
    <name type="scientific">Maribellus comscasis</name>
    <dbReference type="NCBI Taxonomy" id="2681766"/>
    <lineage>
        <taxon>Bacteria</taxon>
        <taxon>Pseudomonadati</taxon>
        <taxon>Bacteroidota</taxon>
        <taxon>Bacteroidia</taxon>
        <taxon>Marinilabiliales</taxon>
        <taxon>Prolixibacteraceae</taxon>
        <taxon>Maribellus</taxon>
    </lineage>
</organism>
<evidence type="ECO:0000313" key="2">
    <source>
        <dbReference type="Proteomes" id="UP000428260"/>
    </source>
</evidence>
<reference evidence="1 2" key="1">
    <citation type="submission" date="2019-11" db="EMBL/GenBank/DDBJ databases">
        <authorList>
            <person name="Zheng R.K."/>
            <person name="Sun C.M."/>
        </authorList>
    </citation>
    <scope>NUCLEOTIDE SEQUENCE [LARGE SCALE GENOMIC DNA]</scope>
    <source>
        <strain evidence="1 2">WC007</strain>
    </source>
</reference>
<evidence type="ECO:0000313" key="1">
    <source>
        <dbReference type="EMBL" id="QGY46144.1"/>
    </source>
</evidence>
<accession>A0A6I6K7X6</accession>
<dbReference type="RefSeq" id="WP_158869284.1">
    <property type="nucleotide sequence ID" value="NZ_CP046401.1"/>
</dbReference>
<keyword evidence="2" id="KW-1185">Reference proteome</keyword>
<gene>
    <name evidence="1" type="ORF">GM418_21480</name>
</gene>
<dbReference type="KEGG" id="mcos:GM418_21480"/>
<name>A0A6I6K7X6_9BACT</name>